<keyword evidence="3" id="KW-0812">Transmembrane</keyword>
<dbReference type="Gene3D" id="2.60.40.10">
    <property type="entry name" value="Immunoglobulins"/>
    <property type="match status" value="1"/>
</dbReference>
<name>A6NZ42_9FIRM</name>
<comment type="caution">
    <text evidence="5">The sequence shown here is derived from an EMBL/GenBank/DDBJ whole genome shotgun (WGS) entry which is preliminary data.</text>
</comment>
<dbReference type="AlphaFoldDB" id="A6NZ42"/>
<dbReference type="InterPro" id="IPR001764">
    <property type="entry name" value="Glyco_hydro_3_N"/>
</dbReference>
<dbReference type="STRING" id="411467.BACCAP_03493"/>
<dbReference type="Pfam" id="PF14310">
    <property type="entry name" value="Fn3-like"/>
    <property type="match status" value="1"/>
</dbReference>
<dbReference type="InterPro" id="IPR017853">
    <property type="entry name" value="GH"/>
</dbReference>
<dbReference type="Gene3D" id="3.40.50.1700">
    <property type="entry name" value="Glycoside hydrolase family 3 C-terminal domain"/>
    <property type="match status" value="1"/>
</dbReference>
<dbReference type="InterPro" id="IPR036881">
    <property type="entry name" value="Glyco_hydro_3_C_sf"/>
</dbReference>
<dbReference type="PANTHER" id="PTHR42715:SF10">
    <property type="entry name" value="BETA-GLUCOSIDASE"/>
    <property type="match status" value="1"/>
</dbReference>
<reference evidence="5 6" key="1">
    <citation type="submission" date="2007-04" db="EMBL/GenBank/DDBJ databases">
        <authorList>
            <person name="Fulton L."/>
            <person name="Clifton S."/>
            <person name="Fulton B."/>
            <person name="Xu J."/>
            <person name="Minx P."/>
            <person name="Pepin K.H."/>
            <person name="Johnson M."/>
            <person name="Thiruvilangam P."/>
            <person name="Bhonagiri V."/>
            <person name="Nash W.E."/>
            <person name="Mardis E.R."/>
            <person name="Wilson R.K."/>
        </authorList>
    </citation>
    <scope>NUCLEOTIDE SEQUENCE [LARGE SCALE GENOMIC DNA]</scope>
    <source>
        <strain evidence="5 6">ATCC 29799</strain>
    </source>
</reference>
<feature type="transmembrane region" description="Helical" evidence="3">
    <location>
        <begin position="996"/>
        <end position="1019"/>
    </location>
</feature>
<dbReference type="PANTHER" id="PTHR42715">
    <property type="entry name" value="BETA-GLUCOSIDASE"/>
    <property type="match status" value="1"/>
</dbReference>
<dbReference type="EMBL" id="AAXG02000032">
    <property type="protein sequence ID" value="EDM98691.1"/>
    <property type="molecule type" value="Genomic_DNA"/>
</dbReference>
<evidence type="ECO:0000256" key="1">
    <source>
        <dbReference type="ARBA" id="ARBA00005336"/>
    </source>
</evidence>
<gene>
    <name evidence="5" type="ORF">BACCAP_03493</name>
</gene>
<dbReference type="Pfam" id="PF01915">
    <property type="entry name" value="Glyco_hydro_3_C"/>
    <property type="match status" value="1"/>
</dbReference>
<feature type="domain" description="Fibronectin type III-like" evidence="4">
    <location>
        <begin position="423"/>
        <end position="501"/>
    </location>
</feature>
<keyword evidence="3" id="KW-1133">Transmembrane helix</keyword>
<dbReference type="SMART" id="SM01217">
    <property type="entry name" value="Fn3_like"/>
    <property type="match status" value="1"/>
</dbReference>
<keyword evidence="6" id="KW-1185">Reference proteome</keyword>
<dbReference type="Gene3D" id="3.20.20.300">
    <property type="entry name" value="Glycoside hydrolase, family 3, N-terminal domain"/>
    <property type="match status" value="1"/>
</dbReference>
<dbReference type="PRINTS" id="PR00133">
    <property type="entry name" value="GLHYDRLASE3"/>
</dbReference>
<evidence type="ECO:0000313" key="6">
    <source>
        <dbReference type="Proteomes" id="UP000003639"/>
    </source>
</evidence>
<reference evidence="5 6" key="2">
    <citation type="submission" date="2007-06" db="EMBL/GenBank/DDBJ databases">
        <title>Draft genome sequence of Pseudoflavonifractor capillosus ATCC 29799.</title>
        <authorList>
            <person name="Sudarsanam P."/>
            <person name="Ley R."/>
            <person name="Guruge J."/>
            <person name="Turnbaugh P.J."/>
            <person name="Mahowald M."/>
            <person name="Liep D."/>
            <person name="Gordon J."/>
        </authorList>
    </citation>
    <scope>NUCLEOTIDE SEQUENCE [LARGE SCALE GENOMIC DNA]</scope>
    <source>
        <strain evidence="5 6">ATCC 29799</strain>
    </source>
</reference>
<accession>A6NZ42</accession>
<dbReference type="Pfam" id="PF00933">
    <property type="entry name" value="Glyco_hydro_3"/>
    <property type="match status" value="1"/>
</dbReference>
<proteinExistence type="inferred from homology"/>
<dbReference type="SUPFAM" id="SSF51445">
    <property type="entry name" value="(Trans)glycosidases"/>
    <property type="match status" value="1"/>
</dbReference>
<dbReference type="GO" id="GO:0004553">
    <property type="term" value="F:hydrolase activity, hydrolyzing O-glycosyl compounds"/>
    <property type="evidence" value="ECO:0007669"/>
    <property type="project" value="InterPro"/>
</dbReference>
<comment type="similarity">
    <text evidence="1">Belongs to the glycosyl hydrolase 3 family.</text>
</comment>
<organism evidence="5 6">
    <name type="scientific">Pseudoflavonifractor capillosus ATCC 29799</name>
    <dbReference type="NCBI Taxonomy" id="411467"/>
    <lineage>
        <taxon>Bacteria</taxon>
        <taxon>Bacillati</taxon>
        <taxon>Bacillota</taxon>
        <taxon>Clostridia</taxon>
        <taxon>Eubacteriales</taxon>
        <taxon>Oscillospiraceae</taxon>
        <taxon>Pseudoflavonifractor</taxon>
    </lineage>
</organism>
<dbReference type="InterPro" id="IPR002772">
    <property type="entry name" value="Glyco_hydro_3_C"/>
</dbReference>
<dbReference type="OrthoDB" id="98455at2"/>
<evidence type="ECO:0000256" key="2">
    <source>
        <dbReference type="ARBA" id="ARBA00022801"/>
    </source>
</evidence>
<dbReference type="InterPro" id="IPR036962">
    <property type="entry name" value="Glyco_hydro_3_N_sf"/>
</dbReference>
<dbReference type="RefSeq" id="WP_006573997.1">
    <property type="nucleotide sequence ID" value="NZ_AAXG02000032.1"/>
</dbReference>
<evidence type="ECO:0000313" key="5">
    <source>
        <dbReference type="EMBL" id="EDM98691.1"/>
    </source>
</evidence>
<keyword evidence="3" id="KW-0472">Membrane</keyword>
<dbReference type="eggNOG" id="COG1472">
    <property type="taxonomic scope" value="Bacteria"/>
</dbReference>
<dbReference type="GO" id="GO:0005975">
    <property type="term" value="P:carbohydrate metabolic process"/>
    <property type="evidence" value="ECO:0007669"/>
    <property type="project" value="InterPro"/>
</dbReference>
<evidence type="ECO:0000259" key="4">
    <source>
        <dbReference type="SMART" id="SM01217"/>
    </source>
</evidence>
<evidence type="ECO:0000256" key="3">
    <source>
        <dbReference type="SAM" id="Phobius"/>
    </source>
</evidence>
<sequence>MEKKKRKKLSAKAFTAVLTPLLAVLLVFSVVLSVVTTSSFDLVLRDIFGETELKTGGAPEGVDAEYYTRDITDSDELQAAEQAYTRKAGAEGFVLLYNNTENGKGLPVAAGSKLSLFSASSVDLLAGGTGSGVSTISSDMRTALTEQGFSVNESLWKFYSDNHSTYTRGGGAIMYGGAEDWSINEAPISAIPQEAKDEAVGTTPVFFIARTGGEGRDLGRYMGDWTDIEEDKDKHYLEPDSVELGVIQYLNDNFDNVIIVVNTNNAFELGWVKDYENISAVLWAPGAGGDTCRSIADVLSGNVNPSGHLVDTFAYDAFSSPAMQNMGDMMLVNNGQDVEAGVFYDEGIYVGYKYYETRYFDKMLDQGNAGDYDYSQVVQYPFGYGLSYTTFEWSDFTMSDMDANGDIQIQVTVTNTGDVTGRDVVQVYLNAPYTEYDKTNHIEKSSVSLVGFEKTDDLEPGASETVTITVNQKDFISYDDVNAKTYILEAGDYLLTAAPNAHAANNNFLAYAGHETDGLFGEPNADFVGKWTYTYLDNNGVDNKTYSVSLTGVTITNQFDHASYDELTPRDQYLTRQDWVGTFPTTHGNQDSQRKSQYSEKNGYTWEVEVSDTIRDAIKAKGASASLNPMSEEEAASMAGVYGQDGDLELIDFRGRDFDEVEAEGGWDALINQMEVTELETIIRNGGYQTLMSVNMGKPRAIDYDGPSGLNEGGITHEPYSITYPCATNLAASWDRENSYLHGYYVGEDALAADGNWGDHTYTGIISGWYAPAMNIHRTPFAGRNFEYYSEDGFMSGEMALQAASACAEKGVYAYIKHFALNDQEDHRSHVATFANEQAIREIYLKPFQTCIEERPMTTIMVQQYDEATDSFTQTEAEIPAVMAVMSSFNRVGCTWSGGDYNLLTGVLRNEWGFDGTIITDYDGGGVMDTEQCIRAGGDLKLTGFEVDAPMDPTNPATQYFARQAIKHILYTTVNSNAMNGIVHGVAVEALPFANYYIILIVENVVAAALIIWGVVAIVRRWKKEKKAA</sequence>
<protein>
    <submittedName>
        <fullName evidence="5">Glycosyl hydrolase family 3 N-terminal domain protein</fullName>
    </submittedName>
</protein>
<dbReference type="InterPro" id="IPR026891">
    <property type="entry name" value="Fn3-like"/>
</dbReference>
<dbReference type="SUPFAM" id="SSF52279">
    <property type="entry name" value="Beta-D-glucan exohydrolase, C-terminal domain"/>
    <property type="match status" value="1"/>
</dbReference>
<keyword evidence="2 5" id="KW-0378">Hydrolase</keyword>
<dbReference type="CAZy" id="GH3">
    <property type="family name" value="Glycoside Hydrolase Family 3"/>
</dbReference>
<dbReference type="InterPro" id="IPR050288">
    <property type="entry name" value="Cellulose_deg_GH3"/>
</dbReference>
<dbReference type="InterPro" id="IPR013783">
    <property type="entry name" value="Ig-like_fold"/>
</dbReference>
<dbReference type="Proteomes" id="UP000003639">
    <property type="component" value="Unassembled WGS sequence"/>
</dbReference>